<organism evidence="1 2">
    <name type="scientific">Candidatus Nitrotoga arctica</name>
    <dbReference type="NCBI Taxonomy" id="453162"/>
    <lineage>
        <taxon>Bacteria</taxon>
        <taxon>Pseudomonadati</taxon>
        <taxon>Pseudomonadota</taxon>
        <taxon>Betaproteobacteria</taxon>
        <taxon>Nitrosomonadales</taxon>
        <taxon>Gallionellaceae</taxon>
        <taxon>Candidatus Nitrotoga</taxon>
    </lineage>
</organism>
<dbReference type="Pfam" id="PF05258">
    <property type="entry name" value="DciA"/>
    <property type="match status" value="1"/>
</dbReference>
<evidence type="ECO:0008006" key="3">
    <source>
        <dbReference type="Google" id="ProtNLM"/>
    </source>
</evidence>
<evidence type="ECO:0000313" key="2">
    <source>
        <dbReference type="Proteomes" id="UP000839052"/>
    </source>
</evidence>
<evidence type="ECO:0000313" key="1">
    <source>
        <dbReference type="EMBL" id="CAG9931392.1"/>
    </source>
</evidence>
<sequence length="140" mass="15625">MSNRLSSYFNASQELRQLSHKVDELLALQRHYEEIAPSSLVRTSHVMQIDQQTLVIAADNGTVAAKLRQLAPGFTQLFQNGGYEITGIQIRVQVALPINTRPPRSTSLSTIGRQQLVDFTVKLQDSPLKIALLRLAKSKE</sequence>
<gene>
    <name evidence="1" type="ORF">NTG6680_0139</name>
</gene>
<accession>A0ABN8AJL8</accession>
<name>A0ABN8AJL8_9PROT</name>
<dbReference type="InterPro" id="IPR007922">
    <property type="entry name" value="DciA-like"/>
</dbReference>
<proteinExistence type="predicted"/>
<protein>
    <recommendedName>
        <fullName evidence="3">DUF721 domain-containing protein</fullName>
    </recommendedName>
</protein>
<dbReference type="RefSeq" id="WP_239795496.1">
    <property type="nucleotide sequence ID" value="NZ_OU912926.1"/>
</dbReference>
<dbReference type="EMBL" id="OU912926">
    <property type="protein sequence ID" value="CAG9931392.1"/>
    <property type="molecule type" value="Genomic_DNA"/>
</dbReference>
<reference evidence="1 2" key="1">
    <citation type="submission" date="2021-10" db="EMBL/GenBank/DDBJ databases">
        <authorList>
            <person name="Koch H."/>
        </authorList>
    </citation>
    <scope>NUCLEOTIDE SEQUENCE [LARGE SCALE GENOMIC DNA]</scope>
    <source>
        <strain evidence="1">6680</strain>
    </source>
</reference>
<keyword evidence="2" id="KW-1185">Reference proteome</keyword>
<dbReference type="Proteomes" id="UP000839052">
    <property type="component" value="Chromosome"/>
</dbReference>